<keyword evidence="4 9" id="KW-0479">Metal-binding</keyword>
<evidence type="ECO:0000256" key="2">
    <source>
        <dbReference type="ARBA" id="ARBA00008072"/>
    </source>
</evidence>
<comment type="catalytic activity">
    <reaction evidence="8">
        <text>a primary alcohol + NAD(+) = an aldehyde + NADH + H(+)</text>
        <dbReference type="Rhea" id="RHEA:10736"/>
        <dbReference type="ChEBI" id="CHEBI:15378"/>
        <dbReference type="ChEBI" id="CHEBI:15734"/>
        <dbReference type="ChEBI" id="CHEBI:17478"/>
        <dbReference type="ChEBI" id="CHEBI:57540"/>
        <dbReference type="ChEBI" id="CHEBI:57945"/>
        <dbReference type="EC" id="1.1.1.1"/>
    </reaction>
</comment>
<dbReference type="RefSeq" id="WP_019344052.1">
    <property type="nucleotide sequence ID" value="NZ_AGSZ01000108.1"/>
</dbReference>
<reference evidence="11 12" key="1">
    <citation type="submission" date="2015-06" db="EMBL/GenBank/DDBJ databases">
        <title>Genome sequence of Mycobacterium conceptionense strain MLE.</title>
        <authorList>
            <person name="Greninger A.L."/>
            <person name="Cunningham G."/>
            <person name="Chiu C.Y."/>
            <person name="Miller S."/>
        </authorList>
    </citation>
    <scope>NUCLEOTIDE SEQUENCE [LARGE SCALE GENOMIC DNA]</scope>
    <source>
        <strain evidence="11 12">MLE</strain>
    </source>
</reference>
<evidence type="ECO:0000256" key="8">
    <source>
        <dbReference type="ARBA" id="ARBA00049243"/>
    </source>
</evidence>
<dbReference type="PROSITE" id="PS00059">
    <property type="entry name" value="ADH_ZINC"/>
    <property type="match status" value="1"/>
</dbReference>
<comment type="cofactor">
    <cofactor evidence="1 9">
        <name>Zn(2+)</name>
        <dbReference type="ChEBI" id="CHEBI:29105"/>
    </cofactor>
</comment>
<organism evidence="11 12">
    <name type="scientific">Mycolicibacterium conceptionense</name>
    <dbReference type="NCBI Taxonomy" id="451644"/>
    <lineage>
        <taxon>Bacteria</taxon>
        <taxon>Bacillati</taxon>
        <taxon>Actinomycetota</taxon>
        <taxon>Actinomycetes</taxon>
        <taxon>Mycobacteriales</taxon>
        <taxon>Mycobacteriaceae</taxon>
        <taxon>Mycolicibacterium</taxon>
    </lineage>
</organism>
<dbReference type="SUPFAM" id="SSF51735">
    <property type="entry name" value="NAD(P)-binding Rossmann-fold domains"/>
    <property type="match status" value="1"/>
</dbReference>
<name>A0A0J8WZM8_9MYCO</name>
<keyword evidence="6" id="KW-0560">Oxidoreductase</keyword>
<evidence type="ECO:0000259" key="10">
    <source>
        <dbReference type="SMART" id="SM00829"/>
    </source>
</evidence>
<dbReference type="AlphaFoldDB" id="A0A0J8WZM8"/>
<comment type="catalytic activity">
    <reaction evidence="7">
        <text>a secondary alcohol + NAD(+) = a ketone + NADH + H(+)</text>
        <dbReference type="Rhea" id="RHEA:10740"/>
        <dbReference type="ChEBI" id="CHEBI:15378"/>
        <dbReference type="ChEBI" id="CHEBI:17087"/>
        <dbReference type="ChEBI" id="CHEBI:35681"/>
        <dbReference type="ChEBI" id="CHEBI:57540"/>
        <dbReference type="ChEBI" id="CHEBI:57945"/>
        <dbReference type="EC" id="1.1.1.1"/>
    </reaction>
</comment>
<dbReference type="InterPro" id="IPR011032">
    <property type="entry name" value="GroES-like_sf"/>
</dbReference>
<evidence type="ECO:0000256" key="1">
    <source>
        <dbReference type="ARBA" id="ARBA00001947"/>
    </source>
</evidence>
<dbReference type="InterPro" id="IPR020843">
    <property type="entry name" value="ER"/>
</dbReference>
<keyword evidence="5 9" id="KW-0862">Zinc</keyword>
<protein>
    <recommendedName>
        <fullName evidence="3">alcohol dehydrogenase</fullName>
        <ecNumber evidence="3">1.1.1.1</ecNumber>
    </recommendedName>
</protein>
<dbReference type="EC" id="1.1.1.1" evidence="3"/>
<dbReference type="CDD" id="cd05284">
    <property type="entry name" value="arabinose_DH_like"/>
    <property type="match status" value="1"/>
</dbReference>
<dbReference type="GO" id="GO:0008270">
    <property type="term" value="F:zinc ion binding"/>
    <property type="evidence" value="ECO:0007669"/>
    <property type="project" value="InterPro"/>
</dbReference>
<comment type="similarity">
    <text evidence="2 9">Belongs to the zinc-containing alcohol dehydrogenase family.</text>
</comment>
<evidence type="ECO:0000256" key="4">
    <source>
        <dbReference type="ARBA" id="ARBA00022723"/>
    </source>
</evidence>
<dbReference type="EMBL" id="LFOD01000006">
    <property type="protein sequence ID" value="KMV18634.1"/>
    <property type="molecule type" value="Genomic_DNA"/>
</dbReference>
<dbReference type="PANTHER" id="PTHR42940:SF8">
    <property type="entry name" value="VACUOLAR PROTEIN SORTING-ASSOCIATED PROTEIN 11"/>
    <property type="match status" value="1"/>
</dbReference>
<dbReference type="PATRIC" id="fig|451644.5.peg.1932"/>
<dbReference type="Proteomes" id="UP000037594">
    <property type="component" value="Unassembled WGS sequence"/>
</dbReference>
<dbReference type="InterPro" id="IPR013149">
    <property type="entry name" value="ADH-like_C"/>
</dbReference>
<evidence type="ECO:0000256" key="3">
    <source>
        <dbReference type="ARBA" id="ARBA00013190"/>
    </source>
</evidence>
<evidence type="ECO:0000256" key="5">
    <source>
        <dbReference type="ARBA" id="ARBA00022833"/>
    </source>
</evidence>
<dbReference type="SUPFAM" id="SSF50129">
    <property type="entry name" value="GroES-like"/>
    <property type="match status" value="1"/>
</dbReference>
<evidence type="ECO:0000256" key="6">
    <source>
        <dbReference type="ARBA" id="ARBA00023002"/>
    </source>
</evidence>
<feature type="domain" description="Enoyl reductase (ER)" evidence="10">
    <location>
        <begin position="2"/>
        <end position="346"/>
    </location>
</feature>
<sequence>MKALRLMDWKTEPELVDVPKPTPGPGQVVIKVGGAGACHSDLHLMHDFEPGTMPWQMPFTLGHENAGWVESVGAGVSTVAEGDAVAVYGPWGCGTCQRCRLSFENYCENPTAAPVVSGGGGLGLDGGMAEYLLVPFERLLVPLPNGLEPETAAPLTDAGLTPYHAIRRSWPKMTPTSTVVVIGVGGLGHVALQLIKATTSARVVAVDNRPEALELATKMGADHVLPSDDDAVATIKDLTDGHGADVLLDFVGATATIELARSAARPLGDVTIVGIAGGSVPLSFFSQPYEVSVQTTYWGGQTELVELLDLAARGMVHAESTTYSLDDAPQAYCDLNDGKVRGRAVVVP</sequence>
<proteinExistence type="inferred from homology"/>
<dbReference type="InterPro" id="IPR013154">
    <property type="entry name" value="ADH-like_N"/>
</dbReference>
<evidence type="ECO:0000313" key="11">
    <source>
        <dbReference type="EMBL" id="KMV18634.1"/>
    </source>
</evidence>
<comment type="caution">
    <text evidence="11">The sequence shown here is derived from an EMBL/GenBank/DDBJ whole genome shotgun (WGS) entry which is preliminary data.</text>
</comment>
<dbReference type="Pfam" id="PF00107">
    <property type="entry name" value="ADH_zinc_N"/>
    <property type="match status" value="1"/>
</dbReference>
<dbReference type="Gene3D" id="3.90.180.10">
    <property type="entry name" value="Medium-chain alcohol dehydrogenases, catalytic domain"/>
    <property type="match status" value="1"/>
</dbReference>
<evidence type="ECO:0000256" key="7">
    <source>
        <dbReference type="ARBA" id="ARBA00049164"/>
    </source>
</evidence>
<dbReference type="InterPro" id="IPR036291">
    <property type="entry name" value="NAD(P)-bd_dom_sf"/>
</dbReference>
<dbReference type="Gene3D" id="3.40.50.720">
    <property type="entry name" value="NAD(P)-binding Rossmann-like Domain"/>
    <property type="match status" value="1"/>
</dbReference>
<dbReference type="OrthoDB" id="3567264at2"/>
<gene>
    <name evidence="11" type="ORF">ACT17_09385</name>
</gene>
<dbReference type="Pfam" id="PF08240">
    <property type="entry name" value="ADH_N"/>
    <property type="match status" value="1"/>
</dbReference>
<evidence type="ECO:0000313" key="12">
    <source>
        <dbReference type="Proteomes" id="UP000037594"/>
    </source>
</evidence>
<evidence type="ECO:0000256" key="9">
    <source>
        <dbReference type="RuleBase" id="RU361277"/>
    </source>
</evidence>
<dbReference type="GO" id="GO:0004022">
    <property type="term" value="F:alcohol dehydrogenase (NAD+) activity"/>
    <property type="evidence" value="ECO:0007669"/>
    <property type="project" value="UniProtKB-EC"/>
</dbReference>
<dbReference type="SMART" id="SM00829">
    <property type="entry name" value="PKS_ER"/>
    <property type="match status" value="1"/>
</dbReference>
<accession>A0A0J8WZM8</accession>
<dbReference type="PANTHER" id="PTHR42940">
    <property type="entry name" value="ALCOHOL DEHYDROGENASE 1-RELATED"/>
    <property type="match status" value="1"/>
</dbReference>
<dbReference type="InterPro" id="IPR002328">
    <property type="entry name" value="ADH_Zn_CS"/>
</dbReference>